<reference evidence="1" key="1">
    <citation type="journal article" date="2015" name="Proc. Natl. Acad. Sci. U.S.A.">
        <title>Networks of energetic and metabolic interactions define dynamics in microbial communities.</title>
        <authorList>
            <person name="Embree M."/>
            <person name="Liu J.K."/>
            <person name="Al-Bassam M.M."/>
            <person name="Zengler K."/>
        </authorList>
    </citation>
    <scope>NUCLEOTIDE SEQUENCE</scope>
</reference>
<gene>
    <name evidence="1" type="ORF">ASZ90_013378</name>
</gene>
<protein>
    <recommendedName>
        <fullName evidence="2">Methyltransferase</fullName>
    </recommendedName>
</protein>
<evidence type="ECO:0000313" key="1">
    <source>
        <dbReference type="EMBL" id="KUG16931.1"/>
    </source>
</evidence>
<dbReference type="AlphaFoldDB" id="A0A0W8F953"/>
<evidence type="ECO:0008006" key="2">
    <source>
        <dbReference type="Google" id="ProtNLM"/>
    </source>
</evidence>
<sequence>MNELISCGFQIARVIEPEPPECWRSMCPDRMDGARIPDFLLLVCRRTQPSRT</sequence>
<organism evidence="1">
    <name type="scientific">hydrocarbon metagenome</name>
    <dbReference type="NCBI Taxonomy" id="938273"/>
    <lineage>
        <taxon>unclassified sequences</taxon>
        <taxon>metagenomes</taxon>
        <taxon>ecological metagenomes</taxon>
    </lineage>
</organism>
<dbReference type="EMBL" id="LNQE01001473">
    <property type="protein sequence ID" value="KUG16931.1"/>
    <property type="molecule type" value="Genomic_DNA"/>
</dbReference>
<name>A0A0W8F953_9ZZZZ</name>
<comment type="caution">
    <text evidence="1">The sequence shown here is derived from an EMBL/GenBank/DDBJ whole genome shotgun (WGS) entry which is preliminary data.</text>
</comment>
<accession>A0A0W8F953</accession>
<proteinExistence type="predicted"/>